<dbReference type="Proteomes" id="UP001595455">
    <property type="component" value="Unassembled WGS sequence"/>
</dbReference>
<gene>
    <name evidence="1" type="ORF">ACFODO_12495</name>
</gene>
<organism evidence="1 2">
    <name type="scientific">Acinetobacter sichuanensis</name>
    <dbReference type="NCBI Taxonomy" id="2136183"/>
    <lineage>
        <taxon>Bacteria</taxon>
        <taxon>Pseudomonadati</taxon>
        <taxon>Pseudomonadota</taxon>
        <taxon>Gammaproteobacteria</taxon>
        <taxon>Moraxellales</taxon>
        <taxon>Moraxellaceae</taxon>
        <taxon>Acinetobacter</taxon>
    </lineage>
</organism>
<dbReference type="InterPro" id="IPR016032">
    <property type="entry name" value="Sig_transdc_resp-reg_C-effctor"/>
</dbReference>
<sequence length="267" mass="30936">YPKLGIYASVKFDIFFNLSLFTTILLKFRTLMSSLRLCCQITYKDKIRDINVLRANKGLKPVRKANTAGSIYARWYLVYQDLLIIIECQVALNKKGPGLPAGMRDLLLYHLANALSWFTISDALENEVAECARKFTPSLSHQEALSYCSSVINRAKKTQIEGKEHRYRYRRETIYRELEDLIPEEVLPRLRAIIPNELARERKLERTLESRREKGIAERAIYRESLQTNKSKAIELKAQGLKYKEIALELNLSIDTIKGYFRKGVLV</sequence>
<keyword evidence="2" id="KW-1185">Reference proteome</keyword>
<dbReference type="EMBL" id="JBHRSF010000052">
    <property type="protein sequence ID" value="MFC2996071.1"/>
    <property type="molecule type" value="Genomic_DNA"/>
</dbReference>
<evidence type="ECO:0000313" key="1">
    <source>
        <dbReference type="EMBL" id="MFC2996071.1"/>
    </source>
</evidence>
<dbReference type="SUPFAM" id="SSF46894">
    <property type="entry name" value="C-terminal effector domain of the bipartite response regulators"/>
    <property type="match status" value="1"/>
</dbReference>
<comment type="caution">
    <text evidence="1">The sequence shown here is derived from an EMBL/GenBank/DDBJ whole genome shotgun (WGS) entry which is preliminary data.</text>
</comment>
<reference evidence="2" key="1">
    <citation type="journal article" date="2019" name="Int. J. Syst. Evol. Microbiol.">
        <title>The Global Catalogue of Microorganisms (GCM) 10K type strain sequencing project: providing services to taxonomists for standard genome sequencing and annotation.</title>
        <authorList>
            <consortium name="The Broad Institute Genomics Platform"/>
            <consortium name="The Broad Institute Genome Sequencing Center for Infectious Disease"/>
            <person name="Wu L."/>
            <person name="Ma J."/>
        </authorList>
    </citation>
    <scope>NUCLEOTIDE SEQUENCE [LARGE SCALE GENOMIC DNA]</scope>
    <source>
        <strain evidence="2">KCTC 62575</strain>
    </source>
</reference>
<feature type="non-terminal residue" evidence="1">
    <location>
        <position position="1"/>
    </location>
</feature>
<evidence type="ECO:0000313" key="2">
    <source>
        <dbReference type="Proteomes" id="UP001595455"/>
    </source>
</evidence>
<protein>
    <submittedName>
        <fullName evidence="1">Uncharacterized protein</fullName>
    </submittedName>
</protein>
<dbReference type="RefSeq" id="WP_347762203.1">
    <property type="nucleotide sequence ID" value="NZ_JBHRSF010000052.1"/>
</dbReference>
<name>A0ABV7BGW6_9GAMM</name>
<accession>A0ABV7BGW6</accession>
<proteinExistence type="predicted"/>